<dbReference type="InterPro" id="IPR016181">
    <property type="entry name" value="Acyl_CoA_acyltransferase"/>
</dbReference>
<dbReference type="Pfam" id="PF00583">
    <property type="entry name" value="Acetyltransf_1"/>
    <property type="match status" value="1"/>
</dbReference>
<dbReference type="CDD" id="cd04301">
    <property type="entry name" value="NAT_SF"/>
    <property type="match status" value="1"/>
</dbReference>
<dbReference type="InterPro" id="IPR041496">
    <property type="entry name" value="YitH/HolE_GNAT"/>
</dbReference>
<dbReference type="Gene3D" id="3.40.630.90">
    <property type="match status" value="1"/>
</dbReference>
<dbReference type="STRING" id="157910.SAMN05445850_6759"/>
<evidence type="ECO:0000313" key="3">
    <source>
        <dbReference type="Proteomes" id="UP000199365"/>
    </source>
</evidence>
<gene>
    <name evidence="2" type="ORF">SAMN05445850_6759</name>
</gene>
<dbReference type="GO" id="GO:0016747">
    <property type="term" value="F:acyltransferase activity, transferring groups other than amino-acyl groups"/>
    <property type="evidence" value="ECO:0007669"/>
    <property type="project" value="InterPro"/>
</dbReference>
<dbReference type="SUPFAM" id="SSF55729">
    <property type="entry name" value="Acyl-CoA N-acyltransferases (Nat)"/>
    <property type="match status" value="1"/>
</dbReference>
<dbReference type="InterPro" id="IPR052729">
    <property type="entry name" value="Acyl/Acetyltrans_Enzymes"/>
</dbReference>
<reference evidence="3" key="1">
    <citation type="submission" date="2016-10" db="EMBL/GenBank/DDBJ databases">
        <authorList>
            <person name="Varghese N."/>
            <person name="Submissions S."/>
        </authorList>
    </citation>
    <scope>NUCLEOTIDE SEQUENCE [LARGE SCALE GENOMIC DNA]</scope>
    <source>
        <strain evidence="3">DUS833</strain>
    </source>
</reference>
<feature type="domain" description="N-acetyltransferase" evidence="1">
    <location>
        <begin position="11"/>
        <end position="143"/>
    </location>
</feature>
<dbReference type="Gene3D" id="3.40.630.30">
    <property type="match status" value="1"/>
</dbReference>
<dbReference type="PANTHER" id="PTHR47237:SF1">
    <property type="entry name" value="SLL0310 PROTEIN"/>
    <property type="match status" value="1"/>
</dbReference>
<name>A0A1H1KA43_9BURK</name>
<keyword evidence="3" id="KW-1185">Reference proteome</keyword>
<evidence type="ECO:0000259" key="1">
    <source>
        <dbReference type="PROSITE" id="PS51186"/>
    </source>
</evidence>
<proteinExistence type="predicted"/>
<accession>A0A1H1KA43</accession>
<dbReference type="PANTHER" id="PTHR47237">
    <property type="entry name" value="SLL0310 PROTEIN"/>
    <property type="match status" value="1"/>
</dbReference>
<protein>
    <recommendedName>
        <fullName evidence="1">N-acetyltransferase domain-containing protein</fullName>
    </recommendedName>
</protein>
<dbReference type="Pfam" id="PF18014">
    <property type="entry name" value="Acetyltransf_18"/>
    <property type="match status" value="1"/>
</dbReference>
<dbReference type="AlphaFoldDB" id="A0A1H1KA43"/>
<dbReference type="PROSITE" id="PS51186">
    <property type="entry name" value="GNAT"/>
    <property type="match status" value="1"/>
</dbReference>
<evidence type="ECO:0000313" key="2">
    <source>
        <dbReference type="EMBL" id="SDR59163.1"/>
    </source>
</evidence>
<sequence>MHLIMDDRDDFLVRNMAFREVDLAVEWAAAEGWNPGLDDARCFWNADPNGFFVGTWRGEPVACISAVAYDERFGFIGLYIVKPAFRARGFGLRTWQHAMRYLGDRTIGLDGVVAQQQNYKKSGFQLAYRNIRFQGVVQAASTPNLTNAREVPFAQLVAYDSACFSTARPRFLADWIAQPQALALAAVRNAQIRGYGVLRRCGTGYKIGPLFADDARIANDLFDGLVASVAGEVIAFDVPEVNTAAVALAERYGMVSAFETARMYTRAPPAIPVQRVFGVSSFELG</sequence>
<dbReference type="InterPro" id="IPR000182">
    <property type="entry name" value="GNAT_dom"/>
</dbReference>
<organism evidence="2 3">
    <name type="scientific">Paraburkholderia tuberum</name>
    <dbReference type="NCBI Taxonomy" id="157910"/>
    <lineage>
        <taxon>Bacteria</taxon>
        <taxon>Pseudomonadati</taxon>
        <taxon>Pseudomonadota</taxon>
        <taxon>Betaproteobacteria</taxon>
        <taxon>Burkholderiales</taxon>
        <taxon>Burkholderiaceae</taxon>
        <taxon>Paraburkholderia</taxon>
    </lineage>
</organism>
<dbReference type="EMBL" id="FNKX01000003">
    <property type="protein sequence ID" value="SDR59163.1"/>
    <property type="molecule type" value="Genomic_DNA"/>
</dbReference>
<dbReference type="Proteomes" id="UP000199365">
    <property type="component" value="Unassembled WGS sequence"/>
</dbReference>